<dbReference type="AlphaFoldDB" id="A0A0P6WVT5"/>
<organism evidence="4 5">
    <name type="scientific">Ornatilinea apprima</name>
    <dbReference type="NCBI Taxonomy" id="1134406"/>
    <lineage>
        <taxon>Bacteria</taxon>
        <taxon>Bacillati</taxon>
        <taxon>Chloroflexota</taxon>
        <taxon>Anaerolineae</taxon>
        <taxon>Anaerolineales</taxon>
        <taxon>Anaerolineaceae</taxon>
        <taxon>Ornatilinea</taxon>
    </lineage>
</organism>
<evidence type="ECO:0000259" key="3">
    <source>
        <dbReference type="PROSITE" id="PS51819"/>
    </source>
</evidence>
<dbReference type="PANTHER" id="PTHR43048:SF3">
    <property type="entry name" value="METHYLMALONYL-COA EPIMERASE, MITOCHONDRIAL"/>
    <property type="match status" value="1"/>
</dbReference>
<comment type="caution">
    <text evidence="4">The sequence shown here is derived from an EMBL/GenBank/DDBJ whole genome shotgun (WGS) entry which is preliminary data.</text>
</comment>
<dbReference type="PROSITE" id="PS51819">
    <property type="entry name" value="VOC"/>
    <property type="match status" value="1"/>
</dbReference>
<sequence length="135" mass="14772">MAKVTKINHIAIAVNNIEESLAFWQGALGLSLSHIEDVPSQKASVAFIPTGDSEVELVRPTDETTGVAKFLKDRGPGMHHLCLEVDDIDGMLEQLKEKGVRLINETAQVLPGRKMAFIHPKSANGVLVELYQITE</sequence>
<dbReference type="InterPro" id="IPR029068">
    <property type="entry name" value="Glyas_Bleomycin-R_OHBP_Dase"/>
</dbReference>
<dbReference type="OrthoDB" id="9788468at2"/>
<evidence type="ECO:0000313" key="5">
    <source>
        <dbReference type="Proteomes" id="UP000050417"/>
    </source>
</evidence>
<evidence type="ECO:0000256" key="1">
    <source>
        <dbReference type="ARBA" id="ARBA00009308"/>
    </source>
</evidence>
<dbReference type="Gene3D" id="3.10.180.10">
    <property type="entry name" value="2,3-Dihydroxybiphenyl 1,2-Dioxygenase, domain 1"/>
    <property type="match status" value="1"/>
</dbReference>
<reference evidence="4 5" key="1">
    <citation type="submission" date="2015-07" db="EMBL/GenBank/DDBJ databases">
        <title>Genome sequence of Ornatilinea apprima DSM 23815.</title>
        <authorList>
            <person name="Hemp J."/>
            <person name="Ward L.M."/>
            <person name="Pace L.A."/>
            <person name="Fischer W.W."/>
        </authorList>
    </citation>
    <scope>NUCLEOTIDE SEQUENCE [LARGE SCALE GENOMIC DNA]</scope>
    <source>
        <strain evidence="4 5">P3M-1</strain>
    </source>
</reference>
<dbReference type="RefSeq" id="WP_075063621.1">
    <property type="nucleotide sequence ID" value="NZ_LGCL01000032.1"/>
</dbReference>
<dbReference type="EMBL" id="LGCL01000032">
    <property type="protein sequence ID" value="KPL74376.1"/>
    <property type="molecule type" value="Genomic_DNA"/>
</dbReference>
<dbReference type="InterPro" id="IPR037523">
    <property type="entry name" value="VOC_core"/>
</dbReference>
<evidence type="ECO:0000313" key="4">
    <source>
        <dbReference type="EMBL" id="KPL74376.1"/>
    </source>
</evidence>
<name>A0A0P6WVT5_9CHLR</name>
<protein>
    <submittedName>
        <fullName evidence="4">Lactoylglutathione lyase</fullName>
    </submittedName>
</protein>
<keyword evidence="5" id="KW-1185">Reference proteome</keyword>
<dbReference type="NCBIfam" id="TIGR03081">
    <property type="entry name" value="metmalonyl_epim"/>
    <property type="match status" value="1"/>
</dbReference>
<feature type="domain" description="VOC" evidence="3">
    <location>
        <begin position="6"/>
        <end position="133"/>
    </location>
</feature>
<dbReference type="PANTHER" id="PTHR43048">
    <property type="entry name" value="METHYLMALONYL-COA EPIMERASE"/>
    <property type="match status" value="1"/>
</dbReference>
<keyword evidence="4" id="KW-0456">Lyase</keyword>
<comment type="similarity">
    <text evidence="1">Belongs to the methylmalonyl-CoA epimerase family.</text>
</comment>
<dbReference type="InterPro" id="IPR017515">
    <property type="entry name" value="MeMalonyl-CoA_epimerase"/>
</dbReference>
<evidence type="ECO:0000256" key="2">
    <source>
        <dbReference type="ARBA" id="ARBA00022723"/>
    </source>
</evidence>
<dbReference type="SUPFAM" id="SSF54593">
    <property type="entry name" value="Glyoxalase/Bleomycin resistance protein/Dihydroxybiphenyl dioxygenase"/>
    <property type="match status" value="1"/>
</dbReference>
<dbReference type="PATRIC" id="fig|1134406.4.peg.1353"/>
<dbReference type="STRING" id="1134406.ADN00_13880"/>
<dbReference type="GO" id="GO:0046491">
    <property type="term" value="P:L-methylmalonyl-CoA metabolic process"/>
    <property type="evidence" value="ECO:0007669"/>
    <property type="project" value="TreeGrafter"/>
</dbReference>
<dbReference type="Pfam" id="PF13669">
    <property type="entry name" value="Glyoxalase_4"/>
    <property type="match status" value="1"/>
</dbReference>
<keyword evidence="2" id="KW-0479">Metal-binding</keyword>
<proteinExistence type="inferred from homology"/>
<dbReference type="Proteomes" id="UP000050417">
    <property type="component" value="Unassembled WGS sequence"/>
</dbReference>
<dbReference type="GO" id="GO:0016829">
    <property type="term" value="F:lyase activity"/>
    <property type="evidence" value="ECO:0007669"/>
    <property type="project" value="UniProtKB-KW"/>
</dbReference>
<dbReference type="GO" id="GO:0004493">
    <property type="term" value="F:methylmalonyl-CoA epimerase activity"/>
    <property type="evidence" value="ECO:0007669"/>
    <property type="project" value="TreeGrafter"/>
</dbReference>
<accession>A0A0P6WVT5</accession>
<dbReference type="InterPro" id="IPR051785">
    <property type="entry name" value="MMCE/EMCE_epimerase"/>
</dbReference>
<dbReference type="CDD" id="cd07249">
    <property type="entry name" value="MMCE"/>
    <property type="match status" value="1"/>
</dbReference>
<gene>
    <name evidence="4" type="ORF">ADN00_13880</name>
</gene>
<dbReference type="GO" id="GO:0046872">
    <property type="term" value="F:metal ion binding"/>
    <property type="evidence" value="ECO:0007669"/>
    <property type="project" value="UniProtKB-KW"/>
</dbReference>